<evidence type="ECO:0000313" key="3">
    <source>
        <dbReference type="Proteomes" id="UP000436088"/>
    </source>
</evidence>
<dbReference type="GO" id="GO:0003677">
    <property type="term" value="F:DNA binding"/>
    <property type="evidence" value="ECO:0007669"/>
    <property type="project" value="InterPro"/>
</dbReference>
<accession>A0A6A2WEE3</accession>
<gene>
    <name evidence="2" type="ORF">F3Y22_tig00117000pilonHSYRG00053</name>
</gene>
<dbReference type="GO" id="GO:0006355">
    <property type="term" value="P:regulation of DNA-templated transcription"/>
    <property type="evidence" value="ECO:0007669"/>
    <property type="project" value="InterPro"/>
</dbReference>
<comment type="caution">
    <text evidence="2">The sequence shown here is derived from an EMBL/GenBank/DDBJ whole genome shotgun (WGS) entry which is preliminary data.</text>
</comment>
<dbReference type="PROSITE" id="PS51745">
    <property type="entry name" value="PB1"/>
    <property type="match status" value="1"/>
</dbReference>
<feature type="domain" description="PB1" evidence="1">
    <location>
        <begin position="20"/>
        <end position="107"/>
    </location>
</feature>
<dbReference type="GO" id="GO:0009725">
    <property type="term" value="P:response to hormone"/>
    <property type="evidence" value="ECO:0007669"/>
    <property type="project" value="InterPro"/>
</dbReference>
<dbReference type="PANTHER" id="PTHR31384:SF10">
    <property type="entry name" value="AUXIN RESPONSE FACTOR 5"/>
    <property type="match status" value="1"/>
</dbReference>
<dbReference type="Gene3D" id="3.10.20.90">
    <property type="entry name" value="Phosphatidylinositol 3-kinase Catalytic Subunit, Chain A, domain 1"/>
    <property type="match status" value="1"/>
</dbReference>
<keyword evidence="3" id="KW-1185">Reference proteome</keyword>
<evidence type="ECO:0000313" key="2">
    <source>
        <dbReference type="EMBL" id="KAE8656438.1"/>
    </source>
</evidence>
<proteinExistence type="predicted"/>
<dbReference type="InterPro" id="IPR044835">
    <property type="entry name" value="ARF_plant"/>
</dbReference>
<reference evidence="2" key="1">
    <citation type="submission" date="2019-09" db="EMBL/GenBank/DDBJ databases">
        <title>Draft genome information of white flower Hibiscus syriacus.</title>
        <authorList>
            <person name="Kim Y.-M."/>
        </authorList>
    </citation>
    <scope>NUCLEOTIDE SEQUENCE [LARGE SCALE GENOMIC DNA]</scope>
    <source>
        <strain evidence="2">YM2019G1</strain>
    </source>
</reference>
<evidence type="ECO:0000259" key="1">
    <source>
        <dbReference type="PROSITE" id="PS51745"/>
    </source>
</evidence>
<dbReference type="Proteomes" id="UP000436088">
    <property type="component" value="Unassembled WGS sequence"/>
</dbReference>
<name>A0A6A2WEE3_HIBSY</name>
<organism evidence="2 3">
    <name type="scientific">Hibiscus syriacus</name>
    <name type="common">Rose of Sharon</name>
    <dbReference type="NCBI Taxonomy" id="106335"/>
    <lineage>
        <taxon>Eukaryota</taxon>
        <taxon>Viridiplantae</taxon>
        <taxon>Streptophyta</taxon>
        <taxon>Embryophyta</taxon>
        <taxon>Tracheophyta</taxon>
        <taxon>Spermatophyta</taxon>
        <taxon>Magnoliopsida</taxon>
        <taxon>eudicotyledons</taxon>
        <taxon>Gunneridae</taxon>
        <taxon>Pentapetalae</taxon>
        <taxon>rosids</taxon>
        <taxon>malvids</taxon>
        <taxon>Malvales</taxon>
        <taxon>Malvaceae</taxon>
        <taxon>Malvoideae</taxon>
        <taxon>Hibiscus</taxon>
    </lineage>
</organism>
<protein>
    <recommendedName>
        <fullName evidence="1">PB1 domain-containing protein</fullName>
    </recommendedName>
</protein>
<dbReference type="PANTHER" id="PTHR31384">
    <property type="entry name" value="AUXIN RESPONSE FACTOR 4-RELATED"/>
    <property type="match status" value="1"/>
</dbReference>
<dbReference type="AlphaFoldDB" id="A0A6A2WEE3"/>
<dbReference type="EMBL" id="VEPZ02001765">
    <property type="protein sequence ID" value="KAE8656438.1"/>
    <property type="molecule type" value="Genomic_DNA"/>
</dbReference>
<sequence>MAANHTAFDVNIVFEYGNLEASIGVQTAGSVRRSIDATSFKNYDELTSSIEFMLGLKGLPEGPRVSGWKSAYVDYETEVLLVGDDPWEEFVGCVHCIRNLEFYPLRTDEEWMKLLNSAAMQGINGSNS</sequence>
<dbReference type="InterPro" id="IPR053793">
    <property type="entry name" value="PB1-like"/>
</dbReference>